<name>K0SAN8_THAOC</name>
<feature type="non-terminal residue" evidence="1">
    <location>
        <position position="1"/>
    </location>
</feature>
<dbReference type="EMBL" id="AGNL01019183">
    <property type="protein sequence ID" value="EJK62019.1"/>
    <property type="molecule type" value="Genomic_DNA"/>
</dbReference>
<dbReference type="AlphaFoldDB" id="K0SAN8"/>
<reference evidence="1 2" key="1">
    <citation type="journal article" date="2012" name="Genome Biol.">
        <title>Genome and low-iron response of an oceanic diatom adapted to chronic iron limitation.</title>
        <authorList>
            <person name="Lommer M."/>
            <person name="Specht M."/>
            <person name="Roy A.S."/>
            <person name="Kraemer L."/>
            <person name="Andreson R."/>
            <person name="Gutowska M.A."/>
            <person name="Wolf J."/>
            <person name="Bergner S.V."/>
            <person name="Schilhabel M.B."/>
            <person name="Klostermeier U.C."/>
            <person name="Beiko R.G."/>
            <person name="Rosenstiel P."/>
            <person name="Hippler M."/>
            <person name="Laroche J."/>
        </authorList>
    </citation>
    <scope>NUCLEOTIDE SEQUENCE [LARGE SCALE GENOMIC DNA]</scope>
    <source>
        <strain evidence="1 2">CCMP1005</strain>
    </source>
</reference>
<evidence type="ECO:0000313" key="2">
    <source>
        <dbReference type="Proteomes" id="UP000266841"/>
    </source>
</evidence>
<organism evidence="1 2">
    <name type="scientific">Thalassiosira oceanica</name>
    <name type="common">Marine diatom</name>
    <dbReference type="NCBI Taxonomy" id="159749"/>
    <lineage>
        <taxon>Eukaryota</taxon>
        <taxon>Sar</taxon>
        <taxon>Stramenopiles</taxon>
        <taxon>Ochrophyta</taxon>
        <taxon>Bacillariophyta</taxon>
        <taxon>Coscinodiscophyceae</taxon>
        <taxon>Thalassiosirophycidae</taxon>
        <taxon>Thalassiosirales</taxon>
        <taxon>Thalassiosiraceae</taxon>
        <taxon>Thalassiosira</taxon>
    </lineage>
</organism>
<proteinExistence type="predicted"/>
<protein>
    <submittedName>
        <fullName evidence="1">Uncharacterized protein</fullName>
    </submittedName>
</protein>
<gene>
    <name evidence="1" type="ORF">THAOC_17384</name>
</gene>
<evidence type="ECO:0000313" key="1">
    <source>
        <dbReference type="EMBL" id="EJK62019.1"/>
    </source>
</evidence>
<keyword evidence="2" id="KW-1185">Reference proteome</keyword>
<sequence length="72" mass="8207">PSYVTANGHGHVKLQAKKSVAFMTWCSPSHLLFLARDIQCQDESCTVTTRDNNDNNNNNNDLRVMGWLNVEW</sequence>
<accession>K0SAN8</accession>
<dbReference type="Proteomes" id="UP000266841">
    <property type="component" value="Unassembled WGS sequence"/>
</dbReference>
<comment type="caution">
    <text evidence="1">The sequence shown here is derived from an EMBL/GenBank/DDBJ whole genome shotgun (WGS) entry which is preliminary data.</text>
</comment>